<dbReference type="Pfam" id="PF04972">
    <property type="entry name" value="BON"/>
    <property type="match status" value="2"/>
</dbReference>
<dbReference type="OrthoDB" id="5294487at2"/>
<dbReference type="PANTHER" id="PTHR34606:SF4">
    <property type="entry name" value="OUTER MEMBRANE LIPOPROTEIN DOLP"/>
    <property type="match status" value="1"/>
</dbReference>
<gene>
    <name evidence="4" type="ORF">E5K04_07340</name>
</gene>
<dbReference type="InterPro" id="IPR014004">
    <property type="entry name" value="Transpt-assoc_nodulatn_dom_bac"/>
</dbReference>
<feature type="signal peptide" evidence="2">
    <location>
        <begin position="1"/>
        <end position="22"/>
    </location>
</feature>
<dbReference type="EMBL" id="STGJ01000007">
    <property type="protein sequence ID" value="TIC83365.1"/>
    <property type="molecule type" value="Genomic_DNA"/>
</dbReference>
<dbReference type="PANTHER" id="PTHR34606">
    <property type="entry name" value="BON DOMAIN-CONTAINING PROTEIN"/>
    <property type="match status" value="1"/>
</dbReference>
<keyword evidence="5" id="KW-1185">Reference proteome</keyword>
<evidence type="ECO:0000256" key="1">
    <source>
        <dbReference type="ARBA" id="ARBA00022729"/>
    </source>
</evidence>
<proteinExistence type="predicted"/>
<dbReference type="SMART" id="SM00749">
    <property type="entry name" value="BON"/>
    <property type="match status" value="2"/>
</dbReference>
<protein>
    <submittedName>
        <fullName evidence="4">BON domain-containing protein</fullName>
    </submittedName>
</protein>
<reference evidence="4 5" key="1">
    <citation type="submission" date="2019-04" db="EMBL/GenBank/DDBJ databases">
        <title>Crenobacter sp. nov.</title>
        <authorList>
            <person name="Shi S."/>
        </authorList>
    </citation>
    <scope>NUCLEOTIDE SEQUENCE [LARGE SCALE GENOMIC DNA]</scope>
    <source>
        <strain evidence="4 5">GY 70310</strain>
    </source>
</reference>
<organism evidence="4 5">
    <name type="scientific">Crenobacter intestini</name>
    <dbReference type="NCBI Taxonomy" id="2563443"/>
    <lineage>
        <taxon>Bacteria</taxon>
        <taxon>Pseudomonadati</taxon>
        <taxon>Pseudomonadota</taxon>
        <taxon>Betaproteobacteria</taxon>
        <taxon>Neisseriales</taxon>
        <taxon>Neisseriaceae</taxon>
        <taxon>Crenobacter</taxon>
    </lineage>
</organism>
<evidence type="ECO:0000259" key="3">
    <source>
        <dbReference type="PROSITE" id="PS50914"/>
    </source>
</evidence>
<dbReference type="PROSITE" id="PS50914">
    <property type="entry name" value="BON"/>
    <property type="match status" value="2"/>
</dbReference>
<feature type="chain" id="PRO_5020964300" evidence="2">
    <location>
        <begin position="23"/>
        <end position="194"/>
    </location>
</feature>
<dbReference type="Gene3D" id="3.30.1340.30">
    <property type="match status" value="1"/>
</dbReference>
<name>A0A4T0UXE6_9NEIS</name>
<dbReference type="AlphaFoldDB" id="A0A4T0UXE6"/>
<evidence type="ECO:0000256" key="2">
    <source>
        <dbReference type="SAM" id="SignalP"/>
    </source>
</evidence>
<dbReference type="RefSeq" id="WP_136552519.1">
    <property type="nucleotide sequence ID" value="NZ_STGJ01000007.1"/>
</dbReference>
<accession>A0A4T0UXE6</accession>
<dbReference type="Proteomes" id="UP000308891">
    <property type="component" value="Unassembled WGS sequence"/>
</dbReference>
<dbReference type="PROSITE" id="PS51257">
    <property type="entry name" value="PROKAR_LIPOPROTEIN"/>
    <property type="match status" value="1"/>
</dbReference>
<evidence type="ECO:0000313" key="4">
    <source>
        <dbReference type="EMBL" id="TIC83365.1"/>
    </source>
</evidence>
<feature type="domain" description="BON" evidence="3">
    <location>
        <begin position="122"/>
        <end position="194"/>
    </location>
</feature>
<comment type="caution">
    <text evidence="4">The sequence shown here is derived from an EMBL/GenBank/DDBJ whole genome shotgun (WGS) entry which is preliminary data.</text>
</comment>
<keyword evidence="1 2" id="KW-0732">Signal</keyword>
<feature type="domain" description="BON" evidence="3">
    <location>
        <begin position="47"/>
        <end position="113"/>
    </location>
</feature>
<evidence type="ECO:0000313" key="5">
    <source>
        <dbReference type="Proteomes" id="UP000308891"/>
    </source>
</evidence>
<dbReference type="InterPro" id="IPR051686">
    <property type="entry name" value="Lipoprotein_DolP"/>
</dbReference>
<sequence length="194" mass="20203">MMKLWKSLVVAGVCAATLSGCVGLVAGGAVGATLVATDRRTSGAYADDRVIETRSAAKIAERLPSAHVNVTSFNRAVLLTGEVPSAEARAQAEQLVRGQPGVQKTWNYLVVAPASPLSARSSDTWITSKVRARMLDGQGFSPNAVKVVTERGVVYLLGLVTPAEGDAAARVASETAGVAQVITVFEPISEIRAQ</sequence>
<dbReference type="InterPro" id="IPR007055">
    <property type="entry name" value="BON_dom"/>
</dbReference>